<evidence type="ECO:0000256" key="2">
    <source>
        <dbReference type="RuleBase" id="RU102079"/>
    </source>
</evidence>
<evidence type="ECO:0000259" key="3">
    <source>
        <dbReference type="PROSITE" id="PS51304"/>
    </source>
</evidence>
<dbReference type="InterPro" id="IPR013320">
    <property type="entry name" value="ConA-like_dom_sf"/>
</dbReference>
<organism evidence="4 5">
    <name type="scientific">Ophiophagus hannah</name>
    <name type="common">King cobra</name>
    <name type="synonym">Naja hannah</name>
    <dbReference type="NCBI Taxonomy" id="8665"/>
    <lineage>
        <taxon>Eukaryota</taxon>
        <taxon>Metazoa</taxon>
        <taxon>Chordata</taxon>
        <taxon>Craniata</taxon>
        <taxon>Vertebrata</taxon>
        <taxon>Euteleostomi</taxon>
        <taxon>Lepidosauria</taxon>
        <taxon>Squamata</taxon>
        <taxon>Bifurcata</taxon>
        <taxon>Unidentata</taxon>
        <taxon>Episquamata</taxon>
        <taxon>Toxicofera</taxon>
        <taxon>Serpentes</taxon>
        <taxon>Colubroidea</taxon>
        <taxon>Elapidae</taxon>
        <taxon>Elapinae</taxon>
        <taxon>Ophiophagus</taxon>
    </lineage>
</organism>
<comment type="caution">
    <text evidence="4">The sequence shown here is derived from an EMBL/GenBank/DDBJ whole genome shotgun (WGS) entry which is preliminary data.</text>
</comment>
<reference evidence="4 5" key="1">
    <citation type="journal article" date="2013" name="Proc. Natl. Acad. Sci. U.S.A.">
        <title>The king cobra genome reveals dynamic gene evolution and adaptation in the snake venom system.</title>
        <authorList>
            <person name="Vonk F.J."/>
            <person name="Casewell N.R."/>
            <person name="Henkel C.V."/>
            <person name="Heimberg A.M."/>
            <person name="Jansen H.J."/>
            <person name="McCleary R.J."/>
            <person name="Kerkkamp H.M."/>
            <person name="Vos R.A."/>
            <person name="Guerreiro I."/>
            <person name="Calvete J.J."/>
            <person name="Wuster W."/>
            <person name="Woods A.E."/>
            <person name="Logan J.M."/>
            <person name="Harrison R.A."/>
            <person name="Castoe T.A."/>
            <person name="de Koning A.P."/>
            <person name="Pollock D.D."/>
            <person name="Yandell M."/>
            <person name="Calderon D."/>
            <person name="Renjifo C."/>
            <person name="Currier R.B."/>
            <person name="Salgado D."/>
            <person name="Pla D."/>
            <person name="Sanz L."/>
            <person name="Hyder A.S."/>
            <person name="Ribeiro J.M."/>
            <person name="Arntzen J.W."/>
            <person name="van den Thillart G.E."/>
            <person name="Boetzer M."/>
            <person name="Pirovano W."/>
            <person name="Dirks R.P."/>
            <person name="Spaink H.P."/>
            <person name="Duboule D."/>
            <person name="McGlinn E."/>
            <person name="Kini R.M."/>
            <person name="Richardson M.K."/>
        </authorList>
    </citation>
    <scope>NUCLEOTIDE SEQUENCE</scope>
    <source>
        <tissue evidence="4">Blood</tissue>
    </source>
</reference>
<gene>
    <name evidence="4" type="ORF">L345_13777</name>
</gene>
<dbReference type="EMBL" id="AZIM01004634">
    <property type="protein sequence ID" value="ETE60481.1"/>
    <property type="molecule type" value="Genomic_DNA"/>
</dbReference>
<feature type="domain" description="Galectin" evidence="3">
    <location>
        <begin position="165"/>
        <end position="255"/>
    </location>
</feature>
<dbReference type="SUPFAM" id="SSF49899">
    <property type="entry name" value="Concanavalin A-like lectins/glucanases"/>
    <property type="match status" value="1"/>
</dbReference>
<dbReference type="InterPro" id="IPR001079">
    <property type="entry name" value="Galectin_CRD"/>
</dbReference>
<evidence type="ECO:0000313" key="5">
    <source>
        <dbReference type="Proteomes" id="UP000018936"/>
    </source>
</evidence>
<name>V8NEV7_OPHHA</name>
<dbReference type="GO" id="GO:0030246">
    <property type="term" value="F:carbohydrate binding"/>
    <property type="evidence" value="ECO:0007669"/>
    <property type="project" value="UniProtKB-UniRule"/>
</dbReference>
<dbReference type="AlphaFoldDB" id="V8NEV7"/>
<accession>V8NEV7</accession>
<proteinExistence type="predicted"/>
<evidence type="ECO:0000313" key="4">
    <source>
        <dbReference type="EMBL" id="ETE60481.1"/>
    </source>
</evidence>
<keyword evidence="1 2" id="KW-0430">Lectin</keyword>
<feature type="non-terminal residue" evidence="4">
    <location>
        <position position="1"/>
    </location>
</feature>
<evidence type="ECO:0000256" key="1">
    <source>
        <dbReference type="ARBA" id="ARBA00022734"/>
    </source>
</evidence>
<dbReference type="Proteomes" id="UP000018936">
    <property type="component" value="Unassembled WGS sequence"/>
</dbReference>
<dbReference type="PROSITE" id="PS51304">
    <property type="entry name" value="GALECTIN"/>
    <property type="match status" value="1"/>
</dbReference>
<dbReference type="Gene3D" id="2.60.120.200">
    <property type="match status" value="1"/>
</dbReference>
<sequence>MPTRQLHRLCRILMEKNQRLGNQGNFRSEAIKDSFGDVEETLDTPPPTGYGLKLEPLKASPLLGMLHVERRYLPAGIKANSLQRTVHIGKGEDDLKMLAILERHLMMLFRTPLGILKCVERNFVIPVKVRVEVEGNVGSLMLAAGKIHPESGREKKKEEENLVPYSSNIPGGLKSKRTIIVAGSVPDDAIRFLISFVTSSEVALEIAVDPNRKEVLCKSYVNGRSFEQATTMSLQNRQRCQSRFWIHKSAPKGFM</sequence>
<dbReference type="Pfam" id="PF00337">
    <property type="entry name" value="Gal-bind_lectin"/>
    <property type="match status" value="1"/>
</dbReference>
<protein>
    <recommendedName>
        <fullName evidence="2">Galectin</fullName>
    </recommendedName>
</protein>
<keyword evidence="5" id="KW-1185">Reference proteome</keyword>